<comment type="caution">
    <text evidence="1">The sequence shown here is derived from an EMBL/GenBank/DDBJ whole genome shotgun (WGS) entry which is preliminary data.</text>
</comment>
<sequence>MGFRINKAIGWAMPCAEDPIDREGEAAKYLLVDHAAWLLAKAKTTEDEDLSTELEFCGSTLNGRDDATLGDCVIWTESLNGGTLIVLPAESADSWYRQDDDMDFSFAKDETSSIEYTGWGFHPYGGLWMDALGGQRLNQHATTIMRVHQRGNPTDDDTHQLDRLAQIVSPEGTPALRPYLTFAEAVDHIVPLVPDDVRWVAEHLGLFETPSDILKLRPARATWWE</sequence>
<organism evidence="1 2">
    <name type="scientific">Arthrobacter terrae</name>
    <dbReference type="NCBI Taxonomy" id="2935737"/>
    <lineage>
        <taxon>Bacteria</taxon>
        <taxon>Bacillati</taxon>
        <taxon>Actinomycetota</taxon>
        <taxon>Actinomycetes</taxon>
        <taxon>Micrococcales</taxon>
        <taxon>Micrococcaceae</taxon>
        <taxon>Arthrobacter</taxon>
    </lineage>
</organism>
<evidence type="ECO:0000313" key="1">
    <source>
        <dbReference type="EMBL" id="MBG0739014.1"/>
    </source>
</evidence>
<keyword evidence="2" id="KW-1185">Reference proteome</keyword>
<reference evidence="1 2" key="1">
    <citation type="submission" date="2020-11" db="EMBL/GenBank/DDBJ databases">
        <title>Arthrobacter antarcticus sp. nov., isolated from Antarctic Soil.</title>
        <authorList>
            <person name="Li J."/>
        </authorList>
    </citation>
    <scope>NUCLEOTIDE SEQUENCE [LARGE SCALE GENOMIC DNA]</scope>
    <source>
        <strain evidence="1 2">Z1-20</strain>
    </source>
</reference>
<dbReference type="AlphaFoldDB" id="A0A931CQ92"/>
<evidence type="ECO:0000313" key="2">
    <source>
        <dbReference type="Proteomes" id="UP000655366"/>
    </source>
</evidence>
<proteinExistence type="predicted"/>
<dbReference type="RefSeq" id="WP_196395960.1">
    <property type="nucleotide sequence ID" value="NZ_JADNYM010000006.1"/>
</dbReference>
<protein>
    <submittedName>
        <fullName evidence="1">Uncharacterized protein</fullName>
    </submittedName>
</protein>
<accession>A0A931CQ92</accession>
<gene>
    <name evidence="1" type="ORF">IV500_06205</name>
</gene>
<name>A0A931CQ92_9MICC</name>
<dbReference type="Proteomes" id="UP000655366">
    <property type="component" value="Unassembled WGS sequence"/>
</dbReference>
<dbReference type="EMBL" id="JADNYM010000006">
    <property type="protein sequence ID" value="MBG0739014.1"/>
    <property type="molecule type" value="Genomic_DNA"/>
</dbReference>